<dbReference type="PROSITE" id="PS50151">
    <property type="entry name" value="UVR"/>
    <property type="match status" value="1"/>
</dbReference>
<feature type="domain" description="UVR" evidence="8">
    <location>
        <begin position="209"/>
        <end position="244"/>
    </location>
</feature>
<keyword evidence="4 6" id="KW-0267">Excision nuclease</keyword>
<dbReference type="InterPro" id="IPR004791">
    <property type="entry name" value="UvrC"/>
</dbReference>
<evidence type="ECO:0000259" key="9">
    <source>
        <dbReference type="PROSITE" id="PS50164"/>
    </source>
</evidence>
<keyword evidence="3 6" id="KW-0228">DNA excision</keyword>
<evidence type="ECO:0000256" key="1">
    <source>
        <dbReference type="ARBA" id="ARBA00022490"/>
    </source>
</evidence>
<dbReference type="InterPro" id="IPR000305">
    <property type="entry name" value="GIY-YIG_endonuc"/>
</dbReference>
<dbReference type="InterPro" id="IPR001943">
    <property type="entry name" value="UVR_dom"/>
</dbReference>
<dbReference type="SMART" id="SM00465">
    <property type="entry name" value="GIYc"/>
    <property type="match status" value="1"/>
</dbReference>
<dbReference type="Proteomes" id="UP000070442">
    <property type="component" value="Unassembled WGS sequence"/>
</dbReference>
<dbReference type="NCBIfam" id="TIGR00194">
    <property type="entry name" value="uvrC"/>
    <property type="match status" value="1"/>
</dbReference>
<dbReference type="InterPro" id="IPR035901">
    <property type="entry name" value="GIY-YIG_endonuc_sf"/>
</dbReference>
<comment type="similarity">
    <text evidence="6">Belongs to the UvrC family.</text>
</comment>
<dbReference type="InterPro" id="IPR038476">
    <property type="entry name" value="UvrC_RNase_H_dom_sf"/>
</dbReference>
<keyword evidence="7" id="KW-0175">Coiled coil</keyword>
<feature type="domain" description="GIY-YIG" evidence="9">
    <location>
        <begin position="19"/>
        <end position="98"/>
    </location>
</feature>
<dbReference type="Pfam" id="PF08459">
    <property type="entry name" value="UvrC_RNaseH_dom"/>
    <property type="match status" value="1"/>
</dbReference>
<keyword evidence="2 6" id="KW-0227">DNA damage</keyword>
<dbReference type="Pfam" id="PF22920">
    <property type="entry name" value="UvrC_RNaseH"/>
    <property type="match status" value="1"/>
</dbReference>
<organism evidence="11 12">
    <name type="scientific">Aedoeadaptatus coxii</name>
    <dbReference type="NCBI Taxonomy" id="755172"/>
    <lineage>
        <taxon>Bacteria</taxon>
        <taxon>Bacillati</taxon>
        <taxon>Bacillota</taxon>
        <taxon>Tissierellia</taxon>
        <taxon>Tissierellales</taxon>
        <taxon>Peptoniphilaceae</taxon>
        <taxon>Aedoeadaptatus</taxon>
    </lineage>
</organism>
<evidence type="ECO:0000256" key="6">
    <source>
        <dbReference type="HAMAP-Rule" id="MF_00203"/>
    </source>
</evidence>
<dbReference type="GO" id="GO:0009381">
    <property type="term" value="F:excinuclease ABC activity"/>
    <property type="evidence" value="ECO:0007669"/>
    <property type="project" value="UniProtKB-UniRule"/>
</dbReference>
<dbReference type="GO" id="GO:0003677">
    <property type="term" value="F:DNA binding"/>
    <property type="evidence" value="ECO:0007669"/>
    <property type="project" value="UniProtKB-UniRule"/>
</dbReference>
<dbReference type="PANTHER" id="PTHR30562:SF1">
    <property type="entry name" value="UVRABC SYSTEM PROTEIN C"/>
    <property type="match status" value="1"/>
</dbReference>
<dbReference type="SUPFAM" id="SSF82771">
    <property type="entry name" value="GIY-YIG endonuclease"/>
    <property type="match status" value="1"/>
</dbReference>
<dbReference type="InterPro" id="IPR041663">
    <property type="entry name" value="DisA/LigA_HHH"/>
</dbReference>
<evidence type="ECO:0000313" key="12">
    <source>
        <dbReference type="Proteomes" id="UP000070442"/>
    </source>
</evidence>
<evidence type="ECO:0000256" key="3">
    <source>
        <dbReference type="ARBA" id="ARBA00022769"/>
    </source>
</evidence>
<dbReference type="HAMAP" id="MF_00203">
    <property type="entry name" value="UvrC"/>
    <property type="match status" value="1"/>
</dbReference>
<dbReference type="GO" id="GO:0005737">
    <property type="term" value="C:cytoplasm"/>
    <property type="evidence" value="ECO:0007669"/>
    <property type="project" value="UniProtKB-SubCell"/>
</dbReference>
<dbReference type="Pfam" id="PF01541">
    <property type="entry name" value="GIY-YIG"/>
    <property type="match status" value="1"/>
</dbReference>
<feature type="coiled-coil region" evidence="7">
    <location>
        <begin position="212"/>
        <end position="251"/>
    </location>
</feature>
<feature type="domain" description="UvrC family homology region profile" evidence="10">
    <location>
        <begin position="261"/>
        <end position="498"/>
    </location>
</feature>
<evidence type="ECO:0000259" key="10">
    <source>
        <dbReference type="PROSITE" id="PS50165"/>
    </source>
</evidence>
<dbReference type="GO" id="GO:0009380">
    <property type="term" value="C:excinuclease repair complex"/>
    <property type="evidence" value="ECO:0007669"/>
    <property type="project" value="InterPro"/>
</dbReference>
<dbReference type="Gene3D" id="4.10.860.10">
    <property type="entry name" value="UVR domain"/>
    <property type="match status" value="1"/>
</dbReference>
<comment type="subunit">
    <text evidence="6">Interacts with UvrB in an incision complex.</text>
</comment>
<dbReference type="Gene3D" id="1.10.150.20">
    <property type="entry name" value="5' to 3' exonuclease, C-terminal subdomain"/>
    <property type="match status" value="1"/>
</dbReference>
<dbReference type="InterPro" id="IPR036876">
    <property type="entry name" value="UVR_dom_sf"/>
</dbReference>
<dbReference type="SUPFAM" id="SSF47781">
    <property type="entry name" value="RuvA domain 2-like"/>
    <property type="match status" value="1"/>
</dbReference>
<reference evidence="12" key="1">
    <citation type="submission" date="2016-01" db="EMBL/GenBank/DDBJ databases">
        <authorList>
            <person name="Mitreva M."/>
            <person name="Pepin K.H."/>
            <person name="Mihindukulasuriya K.A."/>
            <person name="Fulton R."/>
            <person name="Fronick C."/>
            <person name="O'Laughlin M."/>
            <person name="Miner T."/>
            <person name="Herter B."/>
            <person name="Rosa B.A."/>
            <person name="Cordes M."/>
            <person name="Tomlinson C."/>
            <person name="Wollam A."/>
            <person name="Palsikar V.B."/>
            <person name="Mardis E.R."/>
            <person name="Wilson R.K."/>
        </authorList>
    </citation>
    <scope>NUCLEOTIDE SEQUENCE [LARGE SCALE GENOMIC DNA]</scope>
    <source>
        <strain evidence="12">DNF00729</strain>
    </source>
</reference>
<keyword evidence="1 6" id="KW-0963">Cytoplasm</keyword>
<dbReference type="FunFam" id="3.40.1440.10:FF:000001">
    <property type="entry name" value="UvrABC system protein C"/>
    <property type="match status" value="1"/>
</dbReference>
<proteinExistence type="inferred from homology"/>
<dbReference type="GO" id="GO:0009432">
    <property type="term" value="P:SOS response"/>
    <property type="evidence" value="ECO:0007669"/>
    <property type="project" value="UniProtKB-UniRule"/>
</dbReference>
<dbReference type="STRING" id="755172.HMPREF1863_01737"/>
<keyword evidence="5 6" id="KW-0234">DNA repair</keyword>
<dbReference type="InterPro" id="IPR001162">
    <property type="entry name" value="UvrC_RNase_H_dom"/>
</dbReference>
<sequence length="625" mass="71505">MEINVSSIELREKLKTLPDDPGVYLMKNQLDQIIYVGKAKNLKKRVRQYFGSYGKSGKKVASMVSHIHDFEYIIVGNELESLILESNLIKEYLPKYNILLRDDKQYPYIKITNEPFPRIMKTRRIIKDGSRYYGPFPDVLAVNATIDIFHEHFPLRNCKLDLTKPNPVVRPCLNYHIHRCAGPCIGAISDVDYKKHIDEIEAFLDGKPTPFVKELEGKMLNASKNLNFEQAAEYRDQLEALNTLMEKQRITAAGSEEEYDVIGMASDDRDACIQIFFFRQGKNMGREHFFIENTYGEAPKEIMKAFITQFYHGTAYIPNKLYIDEILAEKELVEAMLGEKRGSKVQVMVPKIGEKKKIMTMVRRNAIDMLTKHSEQMRKKMEKKESAVAALAKALQMEEAPDRIEAYDISNISGVESVGSMVVFEEGIPKKTDYRRFRIKEVEGPDDYASLREVLSRRFKRGLKERKGIGESKGFASFPDLILMDGGKGQVTQALVILDELGLSIPVAGLVKDDEHKTRGIYFNKKEITMAKNSAIYRLVYQIQEEAHRFAITYHRSLRSKAGFRSELDGIPSIGPKRKKELMRAFKSLSKIKEADIETLAQVESMNYKAAEAIYDHFHGGGNEQ</sequence>
<dbReference type="PATRIC" id="fig|755172.3.peg.1696"/>
<dbReference type="SUPFAM" id="SSF46600">
    <property type="entry name" value="C-terminal UvrC-binding domain of UvrB"/>
    <property type="match status" value="1"/>
</dbReference>
<comment type="function">
    <text evidence="6">The UvrABC repair system catalyzes the recognition and processing of DNA lesions. UvrC both incises the 5' and 3' sides of the lesion. The N-terminal half is responsible for the 3' incision and the C-terminal half is responsible for the 5' incision.</text>
</comment>
<dbReference type="PANTHER" id="PTHR30562">
    <property type="entry name" value="UVRC/OXIDOREDUCTASE"/>
    <property type="match status" value="1"/>
</dbReference>
<dbReference type="NCBIfam" id="NF001824">
    <property type="entry name" value="PRK00558.1-5"/>
    <property type="match status" value="1"/>
</dbReference>
<keyword evidence="6" id="KW-0742">SOS response</keyword>
<comment type="caution">
    <text evidence="11">The sequence shown here is derived from an EMBL/GenBank/DDBJ whole genome shotgun (WGS) entry which is preliminary data.</text>
</comment>
<evidence type="ECO:0000259" key="8">
    <source>
        <dbReference type="PROSITE" id="PS50151"/>
    </source>
</evidence>
<evidence type="ECO:0000313" key="11">
    <source>
        <dbReference type="EMBL" id="KXB65229.1"/>
    </source>
</evidence>
<keyword evidence="12" id="KW-1185">Reference proteome</keyword>
<dbReference type="InterPro" id="IPR047296">
    <property type="entry name" value="GIY-YIG_UvrC_Cho"/>
</dbReference>
<dbReference type="Pfam" id="PF12826">
    <property type="entry name" value="HHH_2"/>
    <property type="match status" value="1"/>
</dbReference>
<name>A0A134ABZ3_9FIRM</name>
<accession>A0A134ABZ3</accession>
<dbReference type="GO" id="GO:0006289">
    <property type="term" value="P:nucleotide-excision repair"/>
    <property type="evidence" value="ECO:0007669"/>
    <property type="project" value="UniProtKB-UniRule"/>
</dbReference>
<feature type="coiled-coil region" evidence="7">
    <location>
        <begin position="367"/>
        <end position="394"/>
    </location>
</feature>
<protein>
    <recommendedName>
        <fullName evidence="6">UvrABC system protein C</fullName>
        <shortName evidence="6">Protein UvrC</shortName>
    </recommendedName>
    <alternativeName>
        <fullName evidence="6">Excinuclease ABC subunit C</fullName>
    </alternativeName>
</protein>
<dbReference type="EMBL" id="LSDG01000045">
    <property type="protein sequence ID" value="KXB65229.1"/>
    <property type="molecule type" value="Genomic_DNA"/>
</dbReference>
<dbReference type="InterPro" id="IPR050066">
    <property type="entry name" value="UvrABC_protein_C"/>
</dbReference>
<evidence type="ECO:0000256" key="2">
    <source>
        <dbReference type="ARBA" id="ARBA00022763"/>
    </source>
</evidence>
<gene>
    <name evidence="6" type="primary">uvrC</name>
    <name evidence="11" type="ORF">HMPREF1863_01737</name>
</gene>
<dbReference type="PROSITE" id="PS50164">
    <property type="entry name" value="GIY_YIG"/>
    <property type="match status" value="1"/>
</dbReference>
<evidence type="ECO:0000256" key="7">
    <source>
        <dbReference type="SAM" id="Coils"/>
    </source>
</evidence>
<dbReference type="InterPro" id="IPR010994">
    <property type="entry name" value="RuvA_2-like"/>
</dbReference>
<dbReference type="AlphaFoldDB" id="A0A134ABZ3"/>
<dbReference type="Gene3D" id="3.40.1440.10">
    <property type="entry name" value="GIY-YIG endonuclease"/>
    <property type="match status" value="1"/>
</dbReference>
<comment type="subcellular location">
    <subcellularLocation>
        <location evidence="6">Cytoplasm</location>
    </subcellularLocation>
</comment>
<evidence type="ECO:0000256" key="4">
    <source>
        <dbReference type="ARBA" id="ARBA00022881"/>
    </source>
</evidence>
<dbReference type="Pfam" id="PF02151">
    <property type="entry name" value="UVR"/>
    <property type="match status" value="1"/>
</dbReference>
<evidence type="ECO:0000256" key="5">
    <source>
        <dbReference type="ARBA" id="ARBA00023204"/>
    </source>
</evidence>
<dbReference type="PROSITE" id="PS50165">
    <property type="entry name" value="UVRC"/>
    <property type="match status" value="1"/>
</dbReference>
<dbReference type="CDD" id="cd10434">
    <property type="entry name" value="GIY-YIG_UvrC_Cho"/>
    <property type="match status" value="1"/>
</dbReference>
<dbReference type="Gene3D" id="3.30.420.340">
    <property type="entry name" value="UvrC, RNAse H endonuclease domain"/>
    <property type="match status" value="1"/>
</dbReference>